<proteinExistence type="predicted"/>
<evidence type="ECO:0000256" key="2">
    <source>
        <dbReference type="ARBA" id="ARBA00022448"/>
    </source>
</evidence>
<dbReference type="GO" id="GO:0016020">
    <property type="term" value="C:membrane"/>
    <property type="evidence" value="ECO:0007669"/>
    <property type="project" value="UniProtKB-SubCell"/>
</dbReference>
<keyword evidence="3 8" id="KW-0812">Transmembrane</keyword>
<evidence type="ECO:0000259" key="9">
    <source>
        <dbReference type="PROSITE" id="PS50893"/>
    </source>
</evidence>
<evidence type="ECO:0000256" key="4">
    <source>
        <dbReference type="ARBA" id="ARBA00022741"/>
    </source>
</evidence>
<feature type="transmembrane region" description="Helical" evidence="8">
    <location>
        <begin position="582"/>
        <end position="600"/>
    </location>
</feature>
<keyword evidence="7 8" id="KW-0472">Membrane</keyword>
<evidence type="ECO:0000256" key="8">
    <source>
        <dbReference type="SAM" id="Phobius"/>
    </source>
</evidence>
<feature type="transmembrane region" description="Helical" evidence="8">
    <location>
        <begin position="464"/>
        <end position="488"/>
    </location>
</feature>
<dbReference type="SMART" id="SM00382">
    <property type="entry name" value="AAA"/>
    <property type="match status" value="1"/>
</dbReference>
<sequence>MKKQGCEIQAVGVNYIITKTNRECPLKLFSREPKTVRHVLKDVHCTAKPWEILAIVGPSGAGKSSMLEILSGKLKPQKASIFVNKKPLDAARFKKISGYVTQKDTLFPLLTVEETLMFTARLRLSLPATELRSRVKSLMAELGLSHVSSARVGDDRVRGISGGERRRVSIGVEIVHDPCVLMLDEPTSGLDSTASLQIIDLLKKMAETRGRTIILSIHQPGFRIVKLFNSILLLANGRVLHHGTVEKLSVSMMEMGLYVPVHVNVVEFAIESIETIEQHRNKGRGGADDDHQEELSGKNSKFTLEQLFLQSTVIDDEEAVNSSRILFSDEFANSRLEETIILSQRFWKNICRTKELFACRSLQMLISGLVLGSIFYDLSYNLVGAQERVGLFAFILTFLLSSTTEALPIFLQEREILMKETSCGSYRVSSYAIANGLVYLPFLLISASLFSIPLYWLVGLHRSSIAFFQFLLLIWLILYTANSVVVCISALAPNFIIGNSVISGVMGSFFLFSGYFISKHGIPSYWIFMHYISLFKYPFEGFLINEFADSGCLESMLGTCVVTGEDVLKEVGNGEESRWKNVTIMVCFILVYRFISYVILRCRCSNRGLKGFLI</sequence>
<dbReference type="InterPro" id="IPR050352">
    <property type="entry name" value="ABCG_transporters"/>
</dbReference>
<dbReference type="PROSITE" id="PS00211">
    <property type="entry name" value="ABC_TRANSPORTER_1"/>
    <property type="match status" value="1"/>
</dbReference>
<dbReference type="GO" id="GO:0140359">
    <property type="term" value="F:ABC-type transporter activity"/>
    <property type="evidence" value="ECO:0007669"/>
    <property type="project" value="InterPro"/>
</dbReference>
<dbReference type="InterPro" id="IPR013525">
    <property type="entry name" value="ABC2_TM"/>
</dbReference>
<dbReference type="FunFam" id="3.40.50.300:FF:001644">
    <property type="entry name" value="ABC transporter G family member 5"/>
    <property type="match status" value="1"/>
</dbReference>
<protein>
    <submittedName>
        <fullName evidence="10">OLC1v1039034C1</fullName>
    </submittedName>
</protein>
<name>A0AAV1D2S0_OLDCO</name>
<dbReference type="PANTHER" id="PTHR48041">
    <property type="entry name" value="ABC TRANSPORTER G FAMILY MEMBER 28"/>
    <property type="match status" value="1"/>
</dbReference>
<dbReference type="InterPro" id="IPR017871">
    <property type="entry name" value="ABC_transporter-like_CS"/>
</dbReference>
<keyword evidence="4" id="KW-0547">Nucleotide-binding</keyword>
<dbReference type="SUPFAM" id="SSF52540">
    <property type="entry name" value="P-loop containing nucleoside triphosphate hydrolases"/>
    <property type="match status" value="1"/>
</dbReference>
<gene>
    <name evidence="10" type="ORF">OLC1_LOCUS11204</name>
</gene>
<evidence type="ECO:0000313" key="10">
    <source>
        <dbReference type="EMBL" id="CAI9101661.1"/>
    </source>
</evidence>
<evidence type="ECO:0000256" key="7">
    <source>
        <dbReference type="ARBA" id="ARBA00023136"/>
    </source>
</evidence>
<evidence type="ECO:0000256" key="3">
    <source>
        <dbReference type="ARBA" id="ARBA00022692"/>
    </source>
</evidence>
<evidence type="ECO:0000313" key="11">
    <source>
        <dbReference type="Proteomes" id="UP001161247"/>
    </source>
</evidence>
<dbReference type="Pfam" id="PF01061">
    <property type="entry name" value="ABC2_membrane"/>
    <property type="match status" value="1"/>
</dbReference>
<keyword evidence="2" id="KW-0813">Transport</keyword>
<dbReference type="PANTHER" id="PTHR48041:SF79">
    <property type="entry name" value="ABC TRANSPORTER G FAMILY MEMBER 5"/>
    <property type="match status" value="1"/>
</dbReference>
<organism evidence="10 11">
    <name type="scientific">Oldenlandia corymbosa var. corymbosa</name>
    <dbReference type="NCBI Taxonomy" id="529605"/>
    <lineage>
        <taxon>Eukaryota</taxon>
        <taxon>Viridiplantae</taxon>
        <taxon>Streptophyta</taxon>
        <taxon>Embryophyta</taxon>
        <taxon>Tracheophyta</taxon>
        <taxon>Spermatophyta</taxon>
        <taxon>Magnoliopsida</taxon>
        <taxon>eudicotyledons</taxon>
        <taxon>Gunneridae</taxon>
        <taxon>Pentapetalae</taxon>
        <taxon>asterids</taxon>
        <taxon>lamiids</taxon>
        <taxon>Gentianales</taxon>
        <taxon>Rubiaceae</taxon>
        <taxon>Rubioideae</taxon>
        <taxon>Spermacoceae</taxon>
        <taxon>Hedyotis-Oldenlandia complex</taxon>
        <taxon>Oldenlandia</taxon>
    </lineage>
</organism>
<feature type="transmembrane region" description="Helical" evidence="8">
    <location>
        <begin position="495"/>
        <end position="517"/>
    </location>
</feature>
<dbReference type="InterPro" id="IPR003439">
    <property type="entry name" value="ABC_transporter-like_ATP-bd"/>
</dbReference>
<dbReference type="InterPro" id="IPR043926">
    <property type="entry name" value="ABCG_dom"/>
</dbReference>
<feature type="transmembrane region" description="Helical" evidence="8">
    <location>
        <begin position="432"/>
        <end position="458"/>
    </location>
</feature>
<dbReference type="Pfam" id="PF00005">
    <property type="entry name" value="ABC_tran"/>
    <property type="match status" value="1"/>
</dbReference>
<dbReference type="Pfam" id="PF19055">
    <property type="entry name" value="ABC2_membrane_7"/>
    <property type="match status" value="1"/>
</dbReference>
<dbReference type="InterPro" id="IPR027417">
    <property type="entry name" value="P-loop_NTPase"/>
</dbReference>
<dbReference type="EMBL" id="OX459121">
    <property type="protein sequence ID" value="CAI9101661.1"/>
    <property type="molecule type" value="Genomic_DNA"/>
</dbReference>
<keyword evidence="6 8" id="KW-1133">Transmembrane helix</keyword>
<dbReference type="Proteomes" id="UP001161247">
    <property type="component" value="Chromosome 4"/>
</dbReference>
<dbReference type="GO" id="GO:0016887">
    <property type="term" value="F:ATP hydrolysis activity"/>
    <property type="evidence" value="ECO:0007669"/>
    <property type="project" value="InterPro"/>
</dbReference>
<accession>A0AAV1D2S0</accession>
<dbReference type="AlphaFoldDB" id="A0AAV1D2S0"/>
<keyword evidence="5" id="KW-0067">ATP-binding</keyword>
<comment type="subcellular location">
    <subcellularLocation>
        <location evidence="1">Membrane</location>
        <topology evidence="1">Multi-pass membrane protein</topology>
    </subcellularLocation>
</comment>
<dbReference type="GO" id="GO:0005524">
    <property type="term" value="F:ATP binding"/>
    <property type="evidence" value="ECO:0007669"/>
    <property type="project" value="UniProtKB-KW"/>
</dbReference>
<dbReference type="InterPro" id="IPR003593">
    <property type="entry name" value="AAA+_ATPase"/>
</dbReference>
<evidence type="ECO:0000256" key="6">
    <source>
        <dbReference type="ARBA" id="ARBA00022989"/>
    </source>
</evidence>
<feature type="transmembrane region" description="Helical" evidence="8">
    <location>
        <begin position="362"/>
        <end position="383"/>
    </location>
</feature>
<dbReference type="Gene3D" id="3.40.50.300">
    <property type="entry name" value="P-loop containing nucleotide triphosphate hydrolases"/>
    <property type="match status" value="1"/>
</dbReference>
<dbReference type="PROSITE" id="PS50893">
    <property type="entry name" value="ABC_TRANSPORTER_2"/>
    <property type="match status" value="1"/>
</dbReference>
<reference evidence="10" key="1">
    <citation type="submission" date="2023-03" db="EMBL/GenBank/DDBJ databases">
        <authorList>
            <person name="Julca I."/>
        </authorList>
    </citation>
    <scope>NUCLEOTIDE SEQUENCE</scope>
</reference>
<feature type="domain" description="ABC transporter" evidence="9">
    <location>
        <begin position="8"/>
        <end position="261"/>
    </location>
</feature>
<feature type="transmembrane region" description="Helical" evidence="8">
    <location>
        <begin position="389"/>
        <end position="411"/>
    </location>
</feature>
<keyword evidence="11" id="KW-1185">Reference proteome</keyword>
<evidence type="ECO:0000256" key="5">
    <source>
        <dbReference type="ARBA" id="ARBA00022840"/>
    </source>
</evidence>
<evidence type="ECO:0000256" key="1">
    <source>
        <dbReference type="ARBA" id="ARBA00004141"/>
    </source>
</evidence>